<reference evidence="6 7" key="1">
    <citation type="journal article" date="2015" name="Proc. Natl. Acad. Sci. U.S.A.">
        <title>The resurrection genome of Boea hygrometrica: A blueprint for survival of dehydration.</title>
        <authorList>
            <person name="Xiao L."/>
            <person name="Yang G."/>
            <person name="Zhang L."/>
            <person name="Yang X."/>
            <person name="Zhao S."/>
            <person name="Ji Z."/>
            <person name="Zhou Q."/>
            <person name="Hu M."/>
            <person name="Wang Y."/>
            <person name="Chen M."/>
            <person name="Xu Y."/>
            <person name="Jin H."/>
            <person name="Xiao X."/>
            <person name="Hu G."/>
            <person name="Bao F."/>
            <person name="Hu Y."/>
            <person name="Wan P."/>
            <person name="Li L."/>
            <person name="Deng X."/>
            <person name="Kuang T."/>
            <person name="Xiang C."/>
            <person name="Zhu J.K."/>
            <person name="Oliver M.J."/>
            <person name="He Y."/>
        </authorList>
    </citation>
    <scope>NUCLEOTIDE SEQUENCE [LARGE SCALE GENOMIC DNA]</scope>
    <source>
        <strain evidence="7">cv. XS01</strain>
    </source>
</reference>
<dbReference type="Gene3D" id="3.30.60.90">
    <property type="match status" value="1"/>
</dbReference>
<feature type="domain" description="DC1" evidence="5">
    <location>
        <begin position="69"/>
        <end position="118"/>
    </location>
</feature>
<dbReference type="PANTHER" id="PTHR46288:SF27">
    <property type="entry name" value="CYSTEINE_HISTIDINE-RICH C1 DOMAIN FAMILY PROTEIN"/>
    <property type="match status" value="1"/>
</dbReference>
<keyword evidence="2" id="KW-0677">Repeat</keyword>
<gene>
    <name evidence="6" type="ORF">F511_02939</name>
</gene>
<keyword evidence="7" id="KW-1185">Reference proteome</keyword>
<name>A0A2Z7AJ32_9LAMI</name>
<protein>
    <recommendedName>
        <fullName evidence="5">DC1 domain-containing protein</fullName>
    </recommendedName>
</protein>
<keyword evidence="4" id="KW-0862">Zinc</keyword>
<evidence type="ECO:0000256" key="2">
    <source>
        <dbReference type="ARBA" id="ARBA00022737"/>
    </source>
</evidence>
<dbReference type="OrthoDB" id="884713at2759"/>
<dbReference type="Proteomes" id="UP000250235">
    <property type="component" value="Unassembled WGS sequence"/>
</dbReference>
<evidence type="ECO:0000313" key="7">
    <source>
        <dbReference type="Proteomes" id="UP000250235"/>
    </source>
</evidence>
<evidence type="ECO:0000313" key="6">
    <source>
        <dbReference type="EMBL" id="KZV21781.1"/>
    </source>
</evidence>
<dbReference type="InterPro" id="IPR043145">
    <property type="entry name" value="Znf_ZZ_sf"/>
</dbReference>
<feature type="domain" description="DC1" evidence="5">
    <location>
        <begin position="128"/>
        <end position="180"/>
    </location>
</feature>
<dbReference type="EMBL" id="KV014877">
    <property type="protein sequence ID" value="KZV21781.1"/>
    <property type="molecule type" value="Genomic_DNA"/>
</dbReference>
<dbReference type="Pfam" id="PF03107">
    <property type="entry name" value="C1_2"/>
    <property type="match status" value="3"/>
</dbReference>
<feature type="domain" description="DC1" evidence="5">
    <location>
        <begin position="5"/>
        <end position="59"/>
    </location>
</feature>
<organism evidence="6 7">
    <name type="scientific">Dorcoceras hygrometricum</name>
    <dbReference type="NCBI Taxonomy" id="472368"/>
    <lineage>
        <taxon>Eukaryota</taxon>
        <taxon>Viridiplantae</taxon>
        <taxon>Streptophyta</taxon>
        <taxon>Embryophyta</taxon>
        <taxon>Tracheophyta</taxon>
        <taxon>Spermatophyta</taxon>
        <taxon>Magnoliopsida</taxon>
        <taxon>eudicotyledons</taxon>
        <taxon>Gunneridae</taxon>
        <taxon>Pentapetalae</taxon>
        <taxon>asterids</taxon>
        <taxon>lamiids</taxon>
        <taxon>Lamiales</taxon>
        <taxon>Gesneriaceae</taxon>
        <taxon>Didymocarpoideae</taxon>
        <taxon>Trichosporeae</taxon>
        <taxon>Loxocarpinae</taxon>
        <taxon>Dorcoceras</taxon>
    </lineage>
</organism>
<evidence type="ECO:0000256" key="4">
    <source>
        <dbReference type="ARBA" id="ARBA00022833"/>
    </source>
</evidence>
<dbReference type="InterPro" id="IPR004146">
    <property type="entry name" value="DC1"/>
</dbReference>
<accession>A0A2Z7AJ32</accession>
<dbReference type="GO" id="GO:0008270">
    <property type="term" value="F:zinc ion binding"/>
    <property type="evidence" value="ECO:0007669"/>
    <property type="project" value="UniProtKB-KW"/>
</dbReference>
<dbReference type="SUPFAM" id="SSF57889">
    <property type="entry name" value="Cysteine-rich domain"/>
    <property type="match status" value="1"/>
</dbReference>
<dbReference type="InterPro" id="IPR046349">
    <property type="entry name" value="C1-like_sf"/>
</dbReference>
<keyword evidence="3" id="KW-0863">Zinc-finger</keyword>
<evidence type="ECO:0000259" key="5">
    <source>
        <dbReference type="Pfam" id="PF03107"/>
    </source>
</evidence>
<dbReference type="PANTHER" id="PTHR46288">
    <property type="entry name" value="PHORBOL-ESTER/DAG-TYPE DOMAIN-CONTAINING PROTEIN"/>
    <property type="match status" value="1"/>
</dbReference>
<dbReference type="AlphaFoldDB" id="A0A2Z7AJ32"/>
<evidence type="ECO:0000256" key="3">
    <source>
        <dbReference type="ARBA" id="ARBA00022771"/>
    </source>
</evidence>
<keyword evidence="1" id="KW-0479">Metal-binding</keyword>
<proteinExistence type="predicted"/>
<evidence type="ECO:0000256" key="1">
    <source>
        <dbReference type="ARBA" id="ARBA00022723"/>
    </source>
</evidence>
<sequence>MKKHFSHPHPLKLSVSANGENIETDAIIICSGCEQTLLATDPVYTCSKRGCEFFLHRSCSDLPRNMDHKSHPDHGLTLLSEPPEHSLYYNCNACGDLISGFSFHCNKCEDFRLHVKCAFLAESVDSKAHLHTLSVEYSSTHGSREDQDIVVCDVCESCLTEGYWFYFCKECDFRTHLECAISAEGPPVSPVEEEDHDEEGLSDQERLMLATMKAEGQMARLQFQMQMAQLNAQTISNLWR</sequence>